<keyword evidence="7 12" id="KW-1133">Transmembrane helix</keyword>
<sequence length="149" mass="16551">MTVVDPLAMSPAFAIGTLLMVIGSLIRSVSYKYLGRHFTFQLAIQKNHKLITSGPYSVVRHPGYTGGWIYMVGVVISQLGPGSLYAELGLWRNPLGFLAGVCQIAFTVHISLTSIFRMPKEDLALLEEFGDEWLAWAKHTPHRFVPGVY</sequence>
<evidence type="ECO:0000256" key="5">
    <source>
        <dbReference type="ARBA" id="ARBA00022692"/>
    </source>
</evidence>
<evidence type="ECO:0000256" key="6">
    <source>
        <dbReference type="ARBA" id="ARBA00022824"/>
    </source>
</evidence>
<dbReference type="AlphaFoldDB" id="K5WPA9"/>
<feature type="transmembrane region" description="Helical" evidence="12">
    <location>
        <begin position="97"/>
        <end position="116"/>
    </location>
</feature>
<keyword evidence="5 12" id="KW-0812">Transmembrane</keyword>
<keyword evidence="11" id="KW-1208">Phospholipid metabolism</keyword>
<evidence type="ECO:0000256" key="10">
    <source>
        <dbReference type="ARBA" id="ARBA00023209"/>
    </source>
</evidence>
<keyword evidence="9 12" id="KW-0472">Membrane</keyword>
<gene>
    <name evidence="13" type="ORF">PHACADRAFT_262686</name>
</gene>
<keyword evidence="6" id="KW-0256">Endoplasmic reticulum</keyword>
<evidence type="ECO:0000256" key="9">
    <source>
        <dbReference type="ARBA" id="ARBA00023136"/>
    </source>
</evidence>
<keyword evidence="10" id="KW-0594">Phospholipid biosynthesis</keyword>
<keyword evidence="3" id="KW-0808">Transferase</keyword>
<proteinExistence type="predicted"/>
<evidence type="ECO:0000256" key="4">
    <source>
        <dbReference type="ARBA" id="ARBA00022691"/>
    </source>
</evidence>
<evidence type="ECO:0000256" key="1">
    <source>
        <dbReference type="ARBA" id="ARBA00004127"/>
    </source>
</evidence>
<accession>K5WPA9</accession>
<dbReference type="PANTHER" id="PTHR12714">
    <property type="entry name" value="PROTEIN-S ISOPRENYLCYSTEINE O-METHYLTRANSFERASE"/>
    <property type="match status" value="1"/>
</dbReference>
<evidence type="ECO:0000256" key="2">
    <source>
        <dbReference type="ARBA" id="ARBA00022516"/>
    </source>
</evidence>
<dbReference type="OrthoDB" id="422086at2759"/>
<comment type="subcellular location">
    <subcellularLocation>
        <location evidence="1">Endomembrane system</location>
        <topology evidence="1">Multi-pass membrane protein</topology>
    </subcellularLocation>
</comment>
<keyword evidence="4" id="KW-0949">S-adenosyl-L-methionine</keyword>
<dbReference type="InParanoid" id="K5WPA9"/>
<dbReference type="EMBL" id="JH930476">
    <property type="protein sequence ID" value="EKM52177.1"/>
    <property type="molecule type" value="Genomic_DNA"/>
</dbReference>
<dbReference type="GeneID" id="18918352"/>
<name>K5WPA9_PHACS</name>
<evidence type="ECO:0000256" key="8">
    <source>
        <dbReference type="ARBA" id="ARBA00023098"/>
    </source>
</evidence>
<dbReference type="GO" id="GO:0032259">
    <property type="term" value="P:methylation"/>
    <property type="evidence" value="ECO:0007669"/>
    <property type="project" value="UniProtKB-KW"/>
</dbReference>
<keyword evidence="14" id="KW-1185">Reference proteome</keyword>
<evidence type="ECO:0000256" key="11">
    <source>
        <dbReference type="ARBA" id="ARBA00023264"/>
    </source>
</evidence>
<protein>
    <submittedName>
        <fullName evidence="13">Uncharacterized protein</fullName>
    </submittedName>
</protein>
<keyword evidence="2" id="KW-0444">Lipid biosynthesis</keyword>
<dbReference type="GO" id="GO:0012505">
    <property type="term" value="C:endomembrane system"/>
    <property type="evidence" value="ECO:0007669"/>
    <property type="project" value="UniProtKB-SubCell"/>
</dbReference>
<dbReference type="GO" id="GO:0008654">
    <property type="term" value="P:phospholipid biosynthetic process"/>
    <property type="evidence" value="ECO:0007669"/>
    <property type="project" value="UniProtKB-KW"/>
</dbReference>
<dbReference type="Gene3D" id="1.20.120.1630">
    <property type="match status" value="1"/>
</dbReference>
<reference evidence="13 14" key="1">
    <citation type="journal article" date="2012" name="BMC Genomics">
        <title>Comparative genomics of the white-rot fungi, Phanerochaete carnosa and P. chrysosporium, to elucidate the genetic basis of the distinct wood types they colonize.</title>
        <authorList>
            <person name="Suzuki H."/>
            <person name="MacDonald J."/>
            <person name="Syed K."/>
            <person name="Salamov A."/>
            <person name="Hori C."/>
            <person name="Aerts A."/>
            <person name="Henrissat B."/>
            <person name="Wiebenga A."/>
            <person name="vanKuyk P.A."/>
            <person name="Barry K."/>
            <person name="Lindquist E."/>
            <person name="LaButti K."/>
            <person name="Lapidus A."/>
            <person name="Lucas S."/>
            <person name="Coutinho P."/>
            <person name="Gong Y."/>
            <person name="Samejima M."/>
            <person name="Mahadevan R."/>
            <person name="Abou-Zaid M."/>
            <person name="de Vries R.P."/>
            <person name="Igarashi K."/>
            <person name="Yadav J.S."/>
            <person name="Grigoriev I.V."/>
            <person name="Master E.R."/>
        </authorList>
    </citation>
    <scope>NUCLEOTIDE SEQUENCE [LARGE SCALE GENOMIC DNA]</scope>
    <source>
        <strain evidence="13 14">HHB-10118-sp</strain>
    </source>
</reference>
<evidence type="ECO:0000313" key="13">
    <source>
        <dbReference type="EMBL" id="EKM52177.1"/>
    </source>
</evidence>
<dbReference type="Proteomes" id="UP000008370">
    <property type="component" value="Unassembled WGS sequence"/>
</dbReference>
<keyword evidence="8" id="KW-0443">Lipid metabolism</keyword>
<feature type="transmembrane region" description="Helical" evidence="12">
    <location>
        <begin position="6"/>
        <end position="26"/>
    </location>
</feature>
<dbReference type="HOGENOM" id="CLU_065200_6_2_1"/>
<evidence type="ECO:0000313" key="14">
    <source>
        <dbReference type="Proteomes" id="UP000008370"/>
    </source>
</evidence>
<evidence type="ECO:0000256" key="3">
    <source>
        <dbReference type="ARBA" id="ARBA00022603"/>
    </source>
</evidence>
<dbReference type="PANTHER" id="PTHR12714:SF9">
    <property type="entry name" value="PROTEIN-S-ISOPRENYLCYSTEINE O-METHYLTRANSFERASE"/>
    <property type="match status" value="1"/>
</dbReference>
<dbReference type="KEGG" id="pco:PHACADRAFT_262686"/>
<dbReference type="InterPro" id="IPR007318">
    <property type="entry name" value="Phopholipid_MeTrfase"/>
</dbReference>
<dbReference type="GO" id="GO:0008168">
    <property type="term" value="F:methyltransferase activity"/>
    <property type="evidence" value="ECO:0007669"/>
    <property type="project" value="UniProtKB-KW"/>
</dbReference>
<dbReference type="Pfam" id="PF04191">
    <property type="entry name" value="PEMT"/>
    <property type="match status" value="1"/>
</dbReference>
<evidence type="ECO:0000256" key="12">
    <source>
        <dbReference type="SAM" id="Phobius"/>
    </source>
</evidence>
<keyword evidence="3" id="KW-0489">Methyltransferase</keyword>
<organism evidence="13 14">
    <name type="scientific">Phanerochaete carnosa (strain HHB-10118-sp)</name>
    <name type="common">White-rot fungus</name>
    <name type="synonym">Peniophora carnosa</name>
    <dbReference type="NCBI Taxonomy" id="650164"/>
    <lineage>
        <taxon>Eukaryota</taxon>
        <taxon>Fungi</taxon>
        <taxon>Dikarya</taxon>
        <taxon>Basidiomycota</taxon>
        <taxon>Agaricomycotina</taxon>
        <taxon>Agaricomycetes</taxon>
        <taxon>Polyporales</taxon>
        <taxon>Phanerochaetaceae</taxon>
        <taxon>Phanerochaete</taxon>
    </lineage>
</organism>
<feature type="transmembrane region" description="Helical" evidence="12">
    <location>
        <begin position="67"/>
        <end position="85"/>
    </location>
</feature>
<dbReference type="RefSeq" id="XP_007399954.1">
    <property type="nucleotide sequence ID" value="XM_007399892.1"/>
</dbReference>
<evidence type="ECO:0000256" key="7">
    <source>
        <dbReference type="ARBA" id="ARBA00022989"/>
    </source>
</evidence>